<name>A0ACC0BS96_CATRO</name>
<proteinExistence type="predicted"/>
<evidence type="ECO:0000313" key="2">
    <source>
        <dbReference type="Proteomes" id="UP001060085"/>
    </source>
</evidence>
<dbReference type="Proteomes" id="UP001060085">
    <property type="component" value="Linkage Group LG02"/>
</dbReference>
<protein>
    <submittedName>
        <fullName evidence="1">Uncharacterized protein</fullName>
    </submittedName>
</protein>
<gene>
    <name evidence="1" type="ORF">M9H77_06397</name>
</gene>
<accession>A0ACC0BS96</accession>
<keyword evidence="2" id="KW-1185">Reference proteome</keyword>
<comment type="caution">
    <text evidence="1">The sequence shown here is derived from an EMBL/GenBank/DDBJ whole genome shotgun (WGS) entry which is preliminary data.</text>
</comment>
<dbReference type="EMBL" id="CM044702">
    <property type="protein sequence ID" value="KAI5675447.1"/>
    <property type="molecule type" value="Genomic_DNA"/>
</dbReference>
<reference evidence="2" key="1">
    <citation type="journal article" date="2023" name="Nat. Plants">
        <title>Single-cell RNA sequencing provides a high-resolution roadmap for understanding the multicellular compartmentation of specialized metabolism.</title>
        <authorList>
            <person name="Sun S."/>
            <person name="Shen X."/>
            <person name="Li Y."/>
            <person name="Li Y."/>
            <person name="Wang S."/>
            <person name="Li R."/>
            <person name="Zhang H."/>
            <person name="Shen G."/>
            <person name="Guo B."/>
            <person name="Wei J."/>
            <person name="Xu J."/>
            <person name="St-Pierre B."/>
            <person name="Chen S."/>
            <person name="Sun C."/>
        </authorList>
    </citation>
    <scope>NUCLEOTIDE SEQUENCE [LARGE SCALE GENOMIC DNA]</scope>
</reference>
<sequence length="86" mass="9624">MTPLLNIIRSREHPVKHTTLSIKKPIENKNKVLAINGEEGLPALLQPIPSRESPPNQIPSPQFFPLSVAPLLLILTAFPYRNLLQL</sequence>
<evidence type="ECO:0000313" key="1">
    <source>
        <dbReference type="EMBL" id="KAI5675447.1"/>
    </source>
</evidence>
<organism evidence="1 2">
    <name type="scientific">Catharanthus roseus</name>
    <name type="common">Madagascar periwinkle</name>
    <name type="synonym">Vinca rosea</name>
    <dbReference type="NCBI Taxonomy" id="4058"/>
    <lineage>
        <taxon>Eukaryota</taxon>
        <taxon>Viridiplantae</taxon>
        <taxon>Streptophyta</taxon>
        <taxon>Embryophyta</taxon>
        <taxon>Tracheophyta</taxon>
        <taxon>Spermatophyta</taxon>
        <taxon>Magnoliopsida</taxon>
        <taxon>eudicotyledons</taxon>
        <taxon>Gunneridae</taxon>
        <taxon>Pentapetalae</taxon>
        <taxon>asterids</taxon>
        <taxon>lamiids</taxon>
        <taxon>Gentianales</taxon>
        <taxon>Apocynaceae</taxon>
        <taxon>Rauvolfioideae</taxon>
        <taxon>Vinceae</taxon>
        <taxon>Catharanthinae</taxon>
        <taxon>Catharanthus</taxon>
    </lineage>
</organism>